<organism evidence="2">
    <name type="scientific">Campylobacter ureolyticus</name>
    <dbReference type="NCBI Taxonomy" id="827"/>
    <lineage>
        <taxon>Bacteria</taxon>
        <taxon>Pseudomonadati</taxon>
        <taxon>Campylobacterota</taxon>
        <taxon>Epsilonproteobacteria</taxon>
        <taxon>Campylobacterales</taxon>
        <taxon>Campylobacteraceae</taxon>
        <taxon>Campylobacter</taxon>
    </lineage>
</organism>
<dbReference type="InterPro" id="IPR029046">
    <property type="entry name" value="LolA/LolB/LppX"/>
</dbReference>
<sequence>MKKLFLALFFVVLTSGFGCDEARLKEMIKFTQVSGDFNQTKILKSFKNPLISKGVFKIYDNIFEQNTTTPFKASIKVDKSGVFEYKNGKFVKINSNFNEELFLAIFTLDFEKLKRNFNYEISFDDGWNVALKPVGIISKVFSKIEISGKQYVEKIVLNETNGDKTIYNFFNIK</sequence>
<gene>
    <name evidence="2" type="primary">lolA</name>
    <name evidence="2" type="ORF">CULFYP111_01351</name>
</gene>
<dbReference type="CDD" id="cd16325">
    <property type="entry name" value="LolA"/>
    <property type="match status" value="1"/>
</dbReference>
<keyword evidence="1" id="KW-0732">Signal</keyword>
<dbReference type="SUPFAM" id="SSF89392">
    <property type="entry name" value="Prokaryotic lipoproteins and lipoprotein localization factors"/>
    <property type="match status" value="1"/>
</dbReference>
<accession>A0A6N2THG1</accession>
<dbReference type="Pfam" id="PF03548">
    <property type="entry name" value="LolA"/>
    <property type="match status" value="1"/>
</dbReference>
<evidence type="ECO:0000313" key="2">
    <source>
        <dbReference type="EMBL" id="VYT04299.1"/>
    </source>
</evidence>
<dbReference type="EMBL" id="CACRSK010000006">
    <property type="protein sequence ID" value="VYT04299.1"/>
    <property type="molecule type" value="Genomic_DNA"/>
</dbReference>
<keyword evidence="2" id="KW-0449">Lipoprotein</keyword>
<dbReference type="RefSeq" id="WP_156847640.1">
    <property type="nucleotide sequence ID" value="NZ_CACRSK010000006.1"/>
</dbReference>
<name>A0A6N2THG1_9BACT</name>
<protein>
    <submittedName>
        <fullName evidence="2">Outer-membrane lipoprotein carrier protein</fullName>
    </submittedName>
</protein>
<dbReference type="Gene3D" id="2.50.20.10">
    <property type="entry name" value="Lipoprotein localisation LolA/LolB/LppX"/>
    <property type="match status" value="1"/>
</dbReference>
<evidence type="ECO:0000256" key="1">
    <source>
        <dbReference type="ARBA" id="ARBA00022729"/>
    </source>
</evidence>
<reference evidence="2" key="1">
    <citation type="submission" date="2019-11" db="EMBL/GenBank/DDBJ databases">
        <authorList>
            <person name="Feng L."/>
        </authorList>
    </citation>
    <scope>NUCLEOTIDE SEQUENCE</scope>
    <source>
        <strain evidence="2">CUreolyticusLFYP111</strain>
    </source>
</reference>
<dbReference type="InterPro" id="IPR004564">
    <property type="entry name" value="OM_lipoprot_carrier_LolA-like"/>
</dbReference>
<dbReference type="AlphaFoldDB" id="A0A6N2THG1"/>
<dbReference type="PROSITE" id="PS51257">
    <property type="entry name" value="PROKAR_LIPOPROTEIN"/>
    <property type="match status" value="1"/>
</dbReference>
<proteinExistence type="predicted"/>